<dbReference type="GO" id="GO:0070006">
    <property type="term" value="F:metalloaminopeptidase activity"/>
    <property type="evidence" value="ECO:0007669"/>
    <property type="project" value="TreeGrafter"/>
</dbReference>
<evidence type="ECO:0000256" key="3">
    <source>
        <dbReference type="ARBA" id="ARBA00022670"/>
    </source>
</evidence>
<feature type="site" description="Transition state stabilizer" evidence="10">
    <location>
        <position position="397"/>
    </location>
</feature>
<dbReference type="PRINTS" id="PR00756">
    <property type="entry name" value="ALADIPTASE"/>
</dbReference>
<feature type="domain" description="Peptidase M1 membrane alanine aminopeptidase" evidence="12">
    <location>
        <begin position="240"/>
        <end position="456"/>
    </location>
</feature>
<dbReference type="PANTHER" id="PTHR11533:SF174">
    <property type="entry name" value="PUROMYCIN-SENSITIVE AMINOPEPTIDASE-RELATED"/>
    <property type="match status" value="1"/>
</dbReference>
<evidence type="ECO:0000256" key="1">
    <source>
        <dbReference type="ARBA" id="ARBA00010136"/>
    </source>
</evidence>
<keyword evidence="4 9" id="KW-0479">Metal-binding</keyword>
<dbReference type="FunFam" id="1.10.390.10:FF:000001">
    <property type="entry name" value="Aminopeptidase"/>
    <property type="match status" value="1"/>
</dbReference>
<feature type="domain" description="Aminopeptidase N-like N-terminal" evidence="14">
    <location>
        <begin position="14"/>
        <end position="199"/>
    </location>
</feature>
<dbReference type="InterPro" id="IPR042097">
    <property type="entry name" value="Aminopeptidase_N-like_N_sf"/>
</dbReference>
<dbReference type="InterPro" id="IPR024571">
    <property type="entry name" value="ERAP1-like_C_dom"/>
</dbReference>
<dbReference type="CDD" id="cd09601">
    <property type="entry name" value="M1_APN-Q_like"/>
    <property type="match status" value="1"/>
</dbReference>
<proteinExistence type="inferred from homology"/>
<keyword evidence="5 11" id="KW-0378">Hydrolase</keyword>
<evidence type="ECO:0000256" key="7">
    <source>
        <dbReference type="ARBA" id="ARBA00023049"/>
    </source>
</evidence>
<dbReference type="GO" id="GO:0042277">
    <property type="term" value="F:peptide binding"/>
    <property type="evidence" value="ECO:0007669"/>
    <property type="project" value="TreeGrafter"/>
</dbReference>
<keyword evidence="2 11" id="KW-0031">Aminopeptidase</keyword>
<evidence type="ECO:0000256" key="11">
    <source>
        <dbReference type="RuleBase" id="RU364040"/>
    </source>
</evidence>
<evidence type="ECO:0000259" key="12">
    <source>
        <dbReference type="Pfam" id="PF01433"/>
    </source>
</evidence>
<feature type="binding site" evidence="9">
    <location>
        <position position="315"/>
    </location>
    <ligand>
        <name>Zn(2+)</name>
        <dbReference type="ChEBI" id="CHEBI:29105"/>
        <note>catalytic</note>
    </ligand>
</feature>
<evidence type="ECO:0000256" key="9">
    <source>
        <dbReference type="PIRSR" id="PIRSR634016-3"/>
    </source>
</evidence>
<keyword evidence="3 11" id="KW-0645">Protease</keyword>
<dbReference type="InterPro" id="IPR014782">
    <property type="entry name" value="Peptidase_M1_dom"/>
</dbReference>
<organism evidence="15 16">
    <name type="scientific">Strigomonas culicis</name>
    <dbReference type="NCBI Taxonomy" id="28005"/>
    <lineage>
        <taxon>Eukaryota</taxon>
        <taxon>Discoba</taxon>
        <taxon>Euglenozoa</taxon>
        <taxon>Kinetoplastea</taxon>
        <taxon>Metakinetoplastina</taxon>
        <taxon>Trypanosomatida</taxon>
        <taxon>Trypanosomatidae</taxon>
        <taxon>Strigomonadinae</taxon>
        <taxon>Strigomonas</taxon>
    </lineage>
</organism>
<feature type="binding site" evidence="9">
    <location>
        <position position="311"/>
    </location>
    <ligand>
        <name>Zn(2+)</name>
        <dbReference type="ChEBI" id="CHEBI:29105"/>
        <note>catalytic</note>
    </ligand>
</feature>
<sequence length="869" mass="95852">MSAERNVLPSEVSPSDYYLHITPNFDDFTFTGTVSIHLNSSAPVSTIKLNVVELTFEKLVFAPAGGQEEHIAPELVVHDKSNMTAALPLATPFAGHGILTIVYRGVINESLSGFYRSKYTTADGRQICLGTTQFEAVDARRALPCWDEPAHKAVFHLVLTAPTHMRALANMHVVDAKPSADGATTTWTFAPTPKMSTYLLAWTIGELDVISAAVRLPFAPDRDTLVSVYTPLGKSAQGEFALAVAQKVLALYESFFHRGYDLHKLDLVAIPDFAAGAMENWGLVTYREAALLCDDSSSASHRQYVAIVVAHELAHQWFGNLVTMEWWKELWLNESFATYMEYWAIHKLYPEWDVFTQFVQTEGSSAFQLDAMRSSHPVEVDVKNAQEIDEIFDAISYCKGGCVVRMAIEYIGEAAFEKGISAYIDHFKYANANTVDLWNFLGRAAGKDLAPIMKQWTAEQGYPYLSVAAEPGAAHLTVTQHRFLATGEASGDEDKTVWTIPLLLRTPNGETATLVTDRVAEIALPAAGAAWVKVNSRQTAFCRVKYDDALLRALAPAIQGKALTALDRLGIIGDYHAFARAGYVPLTATLELLTHFAEGEDDYSVWSAIADLETNTRRLVSVSGEQKAVDALNVFCQRLYRVAMDRVGYTLVPGEAQNVTQLRGLLFNRLVAARDERTMEVARALYAAREHTPVPADLHQAVVSLYVREGGLPAVEAVQQQITTITDAVERARCLRALALGCPASIAVSDLFDFAFSDKVRSQDSMYLLGAVAARPKAAKSYADEITKRWRFLLDTVPGFIVGRMIKFVEYGADVTVADTLHAFWATVSEEDKLSVGRSFHQGVEGLLNNANWAQRDAARVVQWLEARL</sequence>
<dbReference type="Gene3D" id="1.25.50.20">
    <property type="match status" value="1"/>
</dbReference>
<dbReference type="PANTHER" id="PTHR11533">
    <property type="entry name" value="PROTEASE M1 ZINC METALLOPROTEASE"/>
    <property type="match status" value="1"/>
</dbReference>
<dbReference type="MEROPS" id="M01.010"/>
<dbReference type="SUPFAM" id="SSF55486">
    <property type="entry name" value="Metalloproteases ('zincins'), catalytic domain"/>
    <property type="match status" value="1"/>
</dbReference>
<evidence type="ECO:0000256" key="6">
    <source>
        <dbReference type="ARBA" id="ARBA00022833"/>
    </source>
</evidence>
<keyword evidence="6 9" id="KW-0862">Zinc</keyword>
<dbReference type="InterPro" id="IPR027268">
    <property type="entry name" value="Peptidase_M4/M1_CTD_sf"/>
</dbReference>
<accession>S9U2Y4</accession>
<evidence type="ECO:0000259" key="13">
    <source>
        <dbReference type="Pfam" id="PF11838"/>
    </source>
</evidence>
<comment type="caution">
    <text evidence="15">The sequence shown here is derived from an EMBL/GenBank/DDBJ whole genome shotgun (WGS) entry which is preliminary data.</text>
</comment>
<feature type="active site" description="Proton acceptor" evidence="8">
    <location>
        <position position="312"/>
    </location>
</feature>
<name>S9U2Y4_9TRYP</name>
<dbReference type="Pfam" id="PF01433">
    <property type="entry name" value="Peptidase_M1"/>
    <property type="match status" value="1"/>
</dbReference>
<dbReference type="SUPFAM" id="SSF63737">
    <property type="entry name" value="Leukotriene A4 hydrolase N-terminal domain"/>
    <property type="match status" value="1"/>
</dbReference>
<evidence type="ECO:0000313" key="15">
    <source>
        <dbReference type="EMBL" id="EPY23119.1"/>
    </source>
</evidence>
<dbReference type="GO" id="GO:0043171">
    <property type="term" value="P:peptide catabolic process"/>
    <property type="evidence" value="ECO:0007669"/>
    <property type="project" value="TreeGrafter"/>
</dbReference>
<dbReference type="EMBL" id="ATMH01007864">
    <property type="protein sequence ID" value="EPY23119.1"/>
    <property type="molecule type" value="Genomic_DNA"/>
</dbReference>
<evidence type="ECO:0000256" key="2">
    <source>
        <dbReference type="ARBA" id="ARBA00022438"/>
    </source>
</evidence>
<dbReference type="Proteomes" id="UP000015354">
    <property type="component" value="Unassembled WGS sequence"/>
</dbReference>
<dbReference type="Gene3D" id="1.10.390.10">
    <property type="entry name" value="Neutral Protease Domain 2"/>
    <property type="match status" value="1"/>
</dbReference>
<dbReference type="Gene3D" id="2.60.40.1910">
    <property type="match status" value="1"/>
</dbReference>
<dbReference type="EC" id="3.4.11.-" evidence="11"/>
<protein>
    <recommendedName>
        <fullName evidence="11">Aminopeptidase</fullName>
        <ecNumber evidence="11">3.4.11.-</ecNumber>
    </recommendedName>
</protein>
<dbReference type="GO" id="GO:0008270">
    <property type="term" value="F:zinc ion binding"/>
    <property type="evidence" value="ECO:0007669"/>
    <property type="project" value="UniProtKB-UniRule"/>
</dbReference>
<dbReference type="InterPro" id="IPR001930">
    <property type="entry name" value="Peptidase_M1"/>
</dbReference>
<evidence type="ECO:0000313" key="16">
    <source>
        <dbReference type="Proteomes" id="UP000015354"/>
    </source>
</evidence>
<gene>
    <name evidence="15" type="ORF">STCU_07864</name>
</gene>
<dbReference type="AlphaFoldDB" id="S9U2Y4"/>
<dbReference type="InterPro" id="IPR050344">
    <property type="entry name" value="Peptidase_M1_aminopeptidases"/>
</dbReference>
<evidence type="ECO:0000256" key="8">
    <source>
        <dbReference type="PIRSR" id="PIRSR634016-1"/>
    </source>
</evidence>
<dbReference type="InterPro" id="IPR045357">
    <property type="entry name" value="Aminopeptidase_N-like_N"/>
</dbReference>
<dbReference type="GO" id="GO:0006508">
    <property type="term" value="P:proteolysis"/>
    <property type="evidence" value="ECO:0007669"/>
    <property type="project" value="UniProtKB-KW"/>
</dbReference>
<dbReference type="GO" id="GO:0005737">
    <property type="term" value="C:cytoplasm"/>
    <property type="evidence" value="ECO:0007669"/>
    <property type="project" value="TreeGrafter"/>
</dbReference>
<evidence type="ECO:0000256" key="5">
    <source>
        <dbReference type="ARBA" id="ARBA00022801"/>
    </source>
</evidence>
<evidence type="ECO:0000256" key="4">
    <source>
        <dbReference type="ARBA" id="ARBA00022723"/>
    </source>
</evidence>
<dbReference type="Pfam" id="PF11838">
    <property type="entry name" value="ERAP1_C"/>
    <property type="match status" value="1"/>
</dbReference>
<comment type="cofactor">
    <cofactor evidence="9 11">
        <name>Zn(2+)</name>
        <dbReference type="ChEBI" id="CHEBI:29105"/>
    </cofactor>
    <text evidence="9 11">Binds 1 zinc ion per subunit.</text>
</comment>
<feature type="binding site" evidence="9">
    <location>
        <position position="334"/>
    </location>
    <ligand>
        <name>Zn(2+)</name>
        <dbReference type="ChEBI" id="CHEBI:29105"/>
        <note>catalytic</note>
    </ligand>
</feature>
<feature type="domain" description="ERAP1-like C-terminal" evidence="13">
    <location>
        <begin position="531"/>
        <end position="846"/>
    </location>
</feature>
<dbReference type="GO" id="GO:0016020">
    <property type="term" value="C:membrane"/>
    <property type="evidence" value="ECO:0007669"/>
    <property type="project" value="TreeGrafter"/>
</dbReference>
<dbReference type="InterPro" id="IPR034016">
    <property type="entry name" value="M1_APN-typ"/>
</dbReference>
<evidence type="ECO:0000256" key="10">
    <source>
        <dbReference type="PIRSR" id="PIRSR634016-4"/>
    </source>
</evidence>
<keyword evidence="7 11" id="KW-0482">Metalloprotease</keyword>
<dbReference type="GO" id="GO:0005615">
    <property type="term" value="C:extracellular space"/>
    <property type="evidence" value="ECO:0007669"/>
    <property type="project" value="TreeGrafter"/>
</dbReference>
<dbReference type="Gene3D" id="2.60.40.1730">
    <property type="entry name" value="tricorn interacting facor f3 domain"/>
    <property type="match status" value="1"/>
</dbReference>
<keyword evidence="16" id="KW-1185">Reference proteome</keyword>
<dbReference type="OrthoDB" id="275509at2759"/>
<dbReference type="Pfam" id="PF17900">
    <property type="entry name" value="Peptidase_M1_N"/>
    <property type="match status" value="1"/>
</dbReference>
<reference evidence="15 16" key="1">
    <citation type="journal article" date="2013" name="PLoS ONE">
        <title>Predicting the Proteins of Angomonas deanei, Strigomonas culicis and Their Respective Endosymbionts Reveals New Aspects of the Trypanosomatidae Family.</title>
        <authorList>
            <person name="Motta M.C."/>
            <person name="Martins A.C."/>
            <person name="de Souza S.S."/>
            <person name="Catta-Preta C.M."/>
            <person name="Silva R."/>
            <person name="Klein C.C."/>
            <person name="de Almeida L.G."/>
            <person name="de Lima Cunha O."/>
            <person name="Ciapina L.P."/>
            <person name="Brocchi M."/>
            <person name="Colabardini A.C."/>
            <person name="de Araujo Lima B."/>
            <person name="Machado C.R."/>
            <person name="de Almeida Soares C.M."/>
            <person name="Probst C.M."/>
            <person name="de Menezes C.B."/>
            <person name="Thompson C.E."/>
            <person name="Bartholomeu D.C."/>
            <person name="Gradia D.F."/>
            <person name="Pavoni D.P."/>
            <person name="Grisard E.C."/>
            <person name="Fantinatti-Garboggini F."/>
            <person name="Marchini F.K."/>
            <person name="Rodrigues-Luiz G.F."/>
            <person name="Wagner G."/>
            <person name="Goldman G.H."/>
            <person name="Fietto J.L."/>
            <person name="Elias M.C."/>
            <person name="Goldman M.H."/>
            <person name="Sagot M.F."/>
            <person name="Pereira M."/>
            <person name="Stoco P.H."/>
            <person name="de Mendonca-Neto R.P."/>
            <person name="Teixeira S.M."/>
            <person name="Maciel T.E."/>
            <person name="de Oliveira Mendes T.A."/>
            <person name="Urmenyi T.P."/>
            <person name="de Souza W."/>
            <person name="Schenkman S."/>
            <person name="de Vasconcelos A.T."/>
        </authorList>
    </citation>
    <scope>NUCLEOTIDE SEQUENCE [LARGE SCALE GENOMIC DNA]</scope>
</reference>
<comment type="similarity">
    <text evidence="1 11">Belongs to the peptidase M1 family.</text>
</comment>
<evidence type="ECO:0000259" key="14">
    <source>
        <dbReference type="Pfam" id="PF17900"/>
    </source>
</evidence>